<evidence type="ECO:0000256" key="2">
    <source>
        <dbReference type="ARBA" id="ARBA00007738"/>
    </source>
</evidence>
<dbReference type="GO" id="GO:0004407">
    <property type="term" value="F:histone deacetylase activity"/>
    <property type="evidence" value="ECO:0007669"/>
    <property type="project" value="TreeGrafter"/>
</dbReference>
<dbReference type="GO" id="GO:0016787">
    <property type="term" value="F:hydrolase activity"/>
    <property type="evidence" value="ECO:0007669"/>
    <property type="project" value="UniProtKB-KW"/>
</dbReference>
<evidence type="ECO:0000313" key="6">
    <source>
        <dbReference type="EMBL" id="GFS12563.1"/>
    </source>
</evidence>
<keyword evidence="3" id="KW-0378">Hydrolase</keyword>
<keyword evidence="4" id="KW-0539">Nucleus</keyword>
<dbReference type="FunFam" id="3.40.800.20:FF:000005">
    <property type="entry name" value="histone deacetylase 6"/>
    <property type="match status" value="1"/>
</dbReference>
<dbReference type="GO" id="GO:0000118">
    <property type="term" value="C:histone deacetylase complex"/>
    <property type="evidence" value="ECO:0007669"/>
    <property type="project" value="TreeGrafter"/>
</dbReference>
<proteinExistence type="inferred from homology"/>
<comment type="caution">
    <text evidence="6">The sequence shown here is derived from an EMBL/GenBank/DDBJ whole genome shotgun (WGS) entry which is preliminary data.</text>
</comment>
<comment type="subcellular location">
    <subcellularLocation>
        <location evidence="1">Nucleus</location>
    </subcellularLocation>
</comment>
<dbReference type="PRINTS" id="PR01270">
    <property type="entry name" value="HDASUPER"/>
</dbReference>
<dbReference type="PANTHER" id="PTHR10625:SF38">
    <property type="entry name" value="HISTONE DEACETYLASE 6, ISOFORM G"/>
    <property type="match status" value="1"/>
</dbReference>
<dbReference type="InterPro" id="IPR023801">
    <property type="entry name" value="His_deacetylse_dom"/>
</dbReference>
<evidence type="ECO:0000259" key="5">
    <source>
        <dbReference type="Pfam" id="PF00850"/>
    </source>
</evidence>
<dbReference type="InterPro" id="IPR000286">
    <property type="entry name" value="HDACs"/>
</dbReference>
<dbReference type="InterPro" id="IPR037138">
    <property type="entry name" value="His_deacetylse_dom_sf"/>
</dbReference>
<organism evidence="6 7">
    <name type="scientific">Elysia marginata</name>
    <dbReference type="NCBI Taxonomy" id="1093978"/>
    <lineage>
        <taxon>Eukaryota</taxon>
        <taxon>Metazoa</taxon>
        <taxon>Spiralia</taxon>
        <taxon>Lophotrochozoa</taxon>
        <taxon>Mollusca</taxon>
        <taxon>Gastropoda</taxon>
        <taxon>Heterobranchia</taxon>
        <taxon>Euthyneura</taxon>
        <taxon>Panpulmonata</taxon>
        <taxon>Sacoglossa</taxon>
        <taxon>Placobranchoidea</taxon>
        <taxon>Plakobranchidae</taxon>
        <taxon>Elysia</taxon>
    </lineage>
</organism>
<keyword evidence="7" id="KW-1185">Reference proteome</keyword>
<name>A0AAV4IT37_9GAST</name>
<protein>
    <submittedName>
        <fullName evidence="6">Histone deacetylase</fullName>
    </submittedName>
</protein>
<evidence type="ECO:0000256" key="1">
    <source>
        <dbReference type="ARBA" id="ARBA00004123"/>
    </source>
</evidence>
<comment type="similarity">
    <text evidence="2">Belongs to the histone deacetylase family. HD type 2 subfamily.</text>
</comment>
<sequence>MLLTPAMYAHMTHHMMAFATGRVCVALEGGYCIQSLAEGCALTLRALLQDPCPKLLETGEPCESITNTILNVVKVLRPHWNCFAYYKSTSRSQMCPFTEVNSMPPMEGIEFSTSENRPEKFELIDYPRQDRHETKRLRKIIQNLVSKTDLSVSETRCSYVFDANMRAHQQGGHPEQPDRISAIYTRLSEWNLLKRLLRVPSRFAKKAELLRIHSEEYIQDLVATETMEEEELSSFPMRKLYMSIYMNKRSLYCALLSCGSVLNLVEAILTKQTQSGVAIVRPPGHHAECTKAMGFCFFNNVAVAAKFAQHHFSLKRILIVDWDVHHGNATQHQFYDDPSVLYISLHRFDGGFFFPGSQDGNIDKCGEGAGLGYNVNIAWSGGRMGDAEYITAFTQIIMPIAYQFNPELVLVSAGFDAAVGDPLGNYRVTPACYSHMTHMLMGLANGRLALILEGGYNLMSISESMAMCTSVLLGEPCPMLDSMVAMPR</sequence>
<gene>
    <name evidence="6" type="ORF">ElyMa_004862200</name>
</gene>
<feature type="domain" description="Histone deacetylase" evidence="5">
    <location>
        <begin position="173"/>
        <end position="471"/>
    </location>
</feature>
<evidence type="ECO:0000256" key="3">
    <source>
        <dbReference type="ARBA" id="ARBA00022801"/>
    </source>
</evidence>
<accession>A0AAV4IT37</accession>
<evidence type="ECO:0000313" key="7">
    <source>
        <dbReference type="Proteomes" id="UP000762676"/>
    </source>
</evidence>
<dbReference type="PANTHER" id="PTHR10625">
    <property type="entry name" value="HISTONE DEACETYLASE HDAC1-RELATED"/>
    <property type="match status" value="1"/>
</dbReference>
<dbReference type="SUPFAM" id="SSF52768">
    <property type="entry name" value="Arginase/deacetylase"/>
    <property type="match status" value="2"/>
</dbReference>
<dbReference type="AlphaFoldDB" id="A0AAV4IT37"/>
<dbReference type="Pfam" id="PF00850">
    <property type="entry name" value="Hist_deacetyl"/>
    <property type="match status" value="1"/>
</dbReference>
<dbReference type="InterPro" id="IPR023696">
    <property type="entry name" value="Ureohydrolase_dom_sf"/>
</dbReference>
<dbReference type="GO" id="GO:0040029">
    <property type="term" value="P:epigenetic regulation of gene expression"/>
    <property type="evidence" value="ECO:0007669"/>
    <property type="project" value="TreeGrafter"/>
</dbReference>
<reference evidence="6 7" key="1">
    <citation type="journal article" date="2021" name="Elife">
        <title>Chloroplast acquisition without the gene transfer in kleptoplastic sea slugs, Plakobranchus ocellatus.</title>
        <authorList>
            <person name="Maeda T."/>
            <person name="Takahashi S."/>
            <person name="Yoshida T."/>
            <person name="Shimamura S."/>
            <person name="Takaki Y."/>
            <person name="Nagai Y."/>
            <person name="Toyoda A."/>
            <person name="Suzuki Y."/>
            <person name="Arimoto A."/>
            <person name="Ishii H."/>
            <person name="Satoh N."/>
            <person name="Nishiyama T."/>
            <person name="Hasebe M."/>
            <person name="Maruyama T."/>
            <person name="Minagawa J."/>
            <person name="Obokata J."/>
            <person name="Shigenobu S."/>
        </authorList>
    </citation>
    <scope>NUCLEOTIDE SEQUENCE [LARGE SCALE GENOMIC DNA]</scope>
</reference>
<dbReference type="EMBL" id="BMAT01009722">
    <property type="protein sequence ID" value="GFS12563.1"/>
    <property type="molecule type" value="Genomic_DNA"/>
</dbReference>
<evidence type="ECO:0000256" key="4">
    <source>
        <dbReference type="ARBA" id="ARBA00023242"/>
    </source>
</evidence>
<dbReference type="Proteomes" id="UP000762676">
    <property type="component" value="Unassembled WGS sequence"/>
</dbReference>
<dbReference type="Gene3D" id="3.40.800.20">
    <property type="entry name" value="Histone deacetylase domain"/>
    <property type="match status" value="2"/>
</dbReference>